<dbReference type="CDD" id="cd02947">
    <property type="entry name" value="TRX_family"/>
    <property type="match status" value="1"/>
</dbReference>
<dbReference type="Gene3D" id="3.40.30.10">
    <property type="entry name" value="Glutaredoxin"/>
    <property type="match status" value="1"/>
</dbReference>
<sequence length="106" mass="12293">MPVTALKTLQEFQDLLKQDKTIVINFYTIALEACRLFLPIFERLANTETRLTFYNVDVDRDEGRDIAWEVGIGIMPAFIIFKDGRKVDEYAGYNELNLMDMLAKHS</sequence>
<evidence type="ECO:0000259" key="2">
    <source>
        <dbReference type="PROSITE" id="PS51352"/>
    </source>
</evidence>
<proteinExistence type="predicted"/>
<dbReference type="SUPFAM" id="SSF52833">
    <property type="entry name" value="Thioredoxin-like"/>
    <property type="match status" value="1"/>
</dbReference>
<keyword evidence="4" id="KW-1185">Reference proteome</keyword>
<dbReference type="STRING" id="1330018.A0A167H588"/>
<dbReference type="PROSITE" id="PS51352">
    <property type="entry name" value="THIOREDOXIN_2"/>
    <property type="match status" value="1"/>
</dbReference>
<feature type="domain" description="Thioredoxin" evidence="2">
    <location>
        <begin position="1"/>
        <end position="106"/>
    </location>
</feature>
<dbReference type="AlphaFoldDB" id="A0A167H588"/>
<keyword evidence="1" id="KW-1015">Disulfide bond</keyword>
<dbReference type="InterPro" id="IPR036249">
    <property type="entry name" value="Thioredoxin-like_sf"/>
</dbReference>
<dbReference type="Pfam" id="PF00085">
    <property type="entry name" value="Thioredoxin"/>
    <property type="match status" value="1"/>
</dbReference>
<evidence type="ECO:0000313" key="4">
    <source>
        <dbReference type="Proteomes" id="UP000076738"/>
    </source>
</evidence>
<gene>
    <name evidence="3" type="ORF">CALVIDRAFT_363460</name>
</gene>
<accession>A0A167H588</accession>
<evidence type="ECO:0000256" key="1">
    <source>
        <dbReference type="ARBA" id="ARBA00023157"/>
    </source>
</evidence>
<protein>
    <submittedName>
        <fullName evidence="3">Thioredoxin</fullName>
    </submittedName>
</protein>
<dbReference type="EMBL" id="KV417326">
    <property type="protein sequence ID" value="KZO91247.1"/>
    <property type="molecule type" value="Genomic_DNA"/>
</dbReference>
<name>A0A167H588_CALVF</name>
<evidence type="ECO:0000313" key="3">
    <source>
        <dbReference type="EMBL" id="KZO91247.1"/>
    </source>
</evidence>
<reference evidence="3 4" key="1">
    <citation type="journal article" date="2016" name="Mol. Biol. Evol.">
        <title>Comparative Genomics of Early-Diverging Mushroom-Forming Fungi Provides Insights into the Origins of Lignocellulose Decay Capabilities.</title>
        <authorList>
            <person name="Nagy L.G."/>
            <person name="Riley R."/>
            <person name="Tritt A."/>
            <person name="Adam C."/>
            <person name="Daum C."/>
            <person name="Floudas D."/>
            <person name="Sun H."/>
            <person name="Yadav J.S."/>
            <person name="Pangilinan J."/>
            <person name="Larsson K.H."/>
            <person name="Matsuura K."/>
            <person name="Barry K."/>
            <person name="Labutti K."/>
            <person name="Kuo R."/>
            <person name="Ohm R.A."/>
            <person name="Bhattacharya S.S."/>
            <person name="Shirouzu T."/>
            <person name="Yoshinaga Y."/>
            <person name="Martin F.M."/>
            <person name="Grigoriev I.V."/>
            <person name="Hibbett D.S."/>
        </authorList>
    </citation>
    <scope>NUCLEOTIDE SEQUENCE [LARGE SCALE GENOMIC DNA]</scope>
    <source>
        <strain evidence="3 4">TUFC12733</strain>
    </source>
</reference>
<dbReference type="InterPro" id="IPR013766">
    <property type="entry name" value="Thioredoxin_domain"/>
</dbReference>
<dbReference type="PANTHER" id="PTHR46115">
    <property type="entry name" value="THIOREDOXIN-LIKE PROTEIN 1"/>
    <property type="match status" value="1"/>
</dbReference>
<dbReference type="OrthoDB" id="2121326at2759"/>
<organism evidence="3 4">
    <name type="scientific">Calocera viscosa (strain TUFC12733)</name>
    <dbReference type="NCBI Taxonomy" id="1330018"/>
    <lineage>
        <taxon>Eukaryota</taxon>
        <taxon>Fungi</taxon>
        <taxon>Dikarya</taxon>
        <taxon>Basidiomycota</taxon>
        <taxon>Agaricomycotina</taxon>
        <taxon>Dacrymycetes</taxon>
        <taxon>Dacrymycetales</taxon>
        <taxon>Dacrymycetaceae</taxon>
        <taxon>Calocera</taxon>
    </lineage>
</organism>
<dbReference type="Proteomes" id="UP000076738">
    <property type="component" value="Unassembled WGS sequence"/>
</dbReference>